<reference evidence="1" key="1">
    <citation type="submission" date="2022-04" db="EMBL/GenBank/DDBJ databases">
        <title>Jade perch genome.</title>
        <authorList>
            <person name="Chao B."/>
        </authorList>
    </citation>
    <scope>NUCLEOTIDE SEQUENCE</scope>
    <source>
        <strain evidence="1">CB-2022</strain>
    </source>
</reference>
<evidence type="ECO:0000313" key="1">
    <source>
        <dbReference type="EMBL" id="KAI3351571.1"/>
    </source>
</evidence>
<name>A0ACB8V7Q2_9TELE</name>
<dbReference type="EMBL" id="CM041554">
    <property type="protein sequence ID" value="KAI3351571.1"/>
    <property type="molecule type" value="Genomic_DNA"/>
</dbReference>
<evidence type="ECO:0000313" key="2">
    <source>
        <dbReference type="Proteomes" id="UP000831701"/>
    </source>
</evidence>
<protein>
    <submittedName>
        <fullName evidence="1">Uncharacterized protein</fullName>
    </submittedName>
</protein>
<feature type="non-terminal residue" evidence="1">
    <location>
        <position position="209"/>
    </location>
</feature>
<gene>
    <name evidence="1" type="ORF">L3Q82_020413</name>
</gene>
<comment type="caution">
    <text evidence="1">The sequence shown here is derived from an EMBL/GenBank/DDBJ whole genome shotgun (WGS) entry which is preliminary data.</text>
</comment>
<keyword evidence="2" id="KW-1185">Reference proteome</keyword>
<accession>A0ACB8V7Q2</accession>
<dbReference type="Proteomes" id="UP000831701">
    <property type="component" value="Chromosome 24"/>
</dbReference>
<organism evidence="1 2">
    <name type="scientific">Scortum barcoo</name>
    <name type="common">barcoo grunter</name>
    <dbReference type="NCBI Taxonomy" id="214431"/>
    <lineage>
        <taxon>Eukaryota</taxon>
        <taxon>Metazoa</taxon>
        <taxon>Chordata</taxon>
        <taxon>Craniata</taxon>
        <taxon>Vertebrata</taxon>
        <taxon>Euteleostomi</taxon>
        <taxon>Actinopterygii</taxon>
        <taxon>Neopterygii</taxon>
        <taxon>Teleostei</taxon>
        <taxon>Neoteleostei</taxon>
        <taxon>Acanthomorphata</taxon>
        <taxon>Eupercaria</taxon>
        <taxon>Centrarchiformes</taxon>
        <taxon>Terapontoidei</taxon>
        <taxon>Terapontidae</taxon>
        <taxon>Scortum</taxon>
    </lineage>
</organism>
<proteinExistence type="predicted"/>
<sequence length="209" mass="23804">MLDSLRVYVPIESAWSASEFSVRFVIRLASPSYWLNAAVSNGFWKNHGRSPTAQRLEFLQLDPSSEQLNNAEWFVYYVYNAFPVKNSYAKIKMLTFFHSYHHQIQVHLLPSILVLQDFELLFGLETSSKLLEKWGTLKPKVIEQAKNISKTPLLDYLIQSAEENPDGEVPGWDSDMASLLLLVLLLPPPPRGKTGAVKISFREAVEHVV</sequence>